<protein>
    <submittedName>
        <fullName evidence="1">Uncharacterized protein</fullName>
    </submittedName>
</protein>
<dbReference type="AlphaFoldDB" id="A0A9W6VPT9"/>
<accession>A0A9W6VPT9</accession>
<proteinExistence type="predicted"/>
<evidence type="ECO:0000313" key="1">
    <source>
        <dbReference type="EMBL" id="GLY76040.1"/>
    </source>
</evidence>
<reference evidence="1" key="1">
    <citation type="submission" date="2023-03" db="EMBL/GenBank/DDBJ databases">
        <title>Actinoallomurus iriomotensis NBRC 103681.</title>
        <authorList>
            <person name="Ichikawa N."/>
            <person name="Sato H."/>
            <person name="Tonouchi N."/>
        </authorList>
    </citation>
    <scope>NUCLEOTIDE SEQUENCE</scope>
    <source>
        <strain evidence="1">NBRC 103681</strain>
    </source>
</reference>
<gene>
    <name evidence="1" type="ORF">Airi01_043070</name>
</gene>
<name>A0A9W6VPT9_9ACTN</name>
<evidence type="ECO:0000313" key="2">
    <source>
        <dbReference type="Proteomes" id="UP001165135"/>
    </source>
</evidence>
<sequence>MFEPFRDRIVASMQVRTGKVERNEHERPVGVLEGTLKRHGVINADPTAAGNGPYVVAMAGEVSLDLTPGLARRADDDVRAALTQLVVLHPWCTVCTRAMIASHHRCLLRSVTTMPGDDR</sequence>
<organism evidence="1 2">
    <name type="scientific">Actinoallomurus iriomotensis</name>
    <dbReference type="NCBI Taxonomy" id="478107"/>
    <lineage>
        <taxon>Bacteria</taxon>
        <taxon>Bacillati</taxon>
        <taxon>Actinomycetota</taxon>
        <taxon>Actinomycetes</taxon>
        <taxon>Streptosporangiales</taxon>
        <taxon>Thermomonosporaceae</taxon>
        <taxon>Actinoallomurus</taxon>
    </lineage>
</organism>
<dbReference type="Proteomes" id="UP001165135">
    <property type="component" value="Unassembled WGS sequence"/>
</dbReference>
<dbReference type="EMBL" id="BSTJ01000005">
    <property type="protein sequence ID" value="GLY76040.1"/>
    <property type="molecule type" value="Genomic_DNA"/>
</dbReference>
<comment type="caution">
    <text evidence="1">The sequence shown here is derived from an EMBL/GenBank/DDBJ whole genome shotgun (WGS) entry which is preliminary data.</text>
</comment>